<dbReference type="NCBIfam" id="TIGR02989">
    <property type="entry name" value="Sig-70_gvs1"/>
    <property type="match status" value="1"/>
</dbReference>
<comment type="caution">
    <text evidence="7">The sequence shown here is derived from an EMBL/GenBank/DDBJ whole genome shotgun (WGS) entry which is preliminary data.</text>
</comment>
<keyword evidence="4" id="KW-0804">Transcription</keyword>
<dbReference type="SUPFAM" id="SSF88659">
    <property type="entry name" value="Sigma3 and sigma4 domains of RNA polymerase sigma factors"/>
    <property type="match status" value="1"/>
</dbReference>
<keyword evidence="3" id="KW-0731">Sigma factor</keyword>
<evidence type="ECO:0000313" key="7">
    <source>
        <dbReference type="EMBL" id="MCC9642568.1"/>
    </source>
</evidence>
<comment type="similarity">
    <text evidence="1">Belongs to the sigma-70 factor family. ECF subfamily.</text>
</comment>
<dbReference type="InterPro" id="IPR013324">
    <property type="entry name" value="RNA_pol_sigma_r3/r4-like"/>
</dbReference>
<feature type="domain" description="RNA polymerase sigma factor 70 region 4 type 2" evidence="6">
    <location>
        <begin position="107"/>
        <end position="159"/>
    </location>
</feature>
<reference evidence="7" key="1">
    <citation type="submission" date="2021-11" db="EMBL/GenBank/DDBJ databases">
        <title>Genome sequence.</title>
        <authorList>
            <person name="Sun Q."/>
        </authorList>
    </citation>
    <scope>NUCLEOTIDE SEQUENCE</scope>
    <source>
        <strain evidence="7">JC740</strain>
    </source>
</reference>
<feature type="domain" description="RNA polymerase sigma-70 region 2" evidence="5">
    <location>
        <begin position="11"/>
        <end position="78"/>
    </location>
</feature>
<dbReference type="CDD" id="cd06171">
    <property type="entry name" value="Sigma70_r4"/>
    <property type="match status" value="1"/>
</dbReference>
<dbReference type="Pfam" id="PF08281">
    <property type="entry name" value="Sigma70_r4_2"/>
    <property type="match status" value="1"/>
</dbReference>
<dbReference type="Pfam" id="PF04542">
    <property type="entry name" value="Sigma70_r2"/>
    <property type="match status" value="1"/>
</dbReference>
<organism evidence="7 8">
    <name type="scientific">Rhodopirellula halodulae</name>
    <dbReference type="NCBI Taxonomy" id="2894198"/>
    <lineage>
        <taxon>Bacteria</taxon>
        <taxon>Pseudomonadati</taxon>
        <taxon>Planctomycetota</taxon>
        <taxon>Planctomycetia</taxon>
        <taxon>Pirellulales</taxon>
        <taxon>Pirellulaceae</taxon>
        <taxon>Rhodopirellula</taxon>
    </lineage>
</organism>
<dbReference type="InterPro" id="IPR036388">
    <property type="entry name" value="WH-like_DNA-bd_sf"/>
</dbReference>
<dbReference type="PANTHER" id="PTHR43133:SF51">
    <property type="entry name" value="RNA POLYMERASE SIGMA FACTOR"/>
    <property type="match status" value="1"/>
</dbReference>
<evidence type="ECO:0000313" key="8">
    <source>
        <dbReference type="Proteomes" id="UP001430306"/>
    </source>
</evidence>
<dbReference type="InterPro" id="IPR013249">
    <property type="entry name" value="RNA_pol_sigma70_r4_t2"/>
</dbReference>
<dbReference type="Proteomes" id="UP001430306">
    <property type="component" value="Unassembled WGS sequence"/>
</dbReference>
<dbReference type="NCBIfam" id="TIGR02937">
    <property type="entry name" value="sigma70-ECF"/>
    <property type="match status" value="1"/>
</dbReference>
<dbReference type="RefSeq" id="WP_230273408.1">
    <property type="nucleotide sequence ID" value="NZ_JAJKFW010000022.1"/>
</dbReference>
<evidence type="ECO:0000259" key="5">
    <source>
        <dbReference type="Pfam" id="PF04542"/>
    </source>
</evidence>
<accession>A0ABS8NIF1</accession>
<proteinExistence type="inferred from homology"/>
<protein>
    <submittedName>
        <fullName evidence="7">Sigma-70 family RNA polymerase sigma factor</fullName>
    </submittedName>
</protein>
<keyword evidence="2" id="KW-0805">Transcription regulation</keyword>
<dbReference type="Gene3D" id="1.10.10.10">
    <property type="entry name" value="Winged helix-like DNA-binding domain superfamily/Winged helix DNA-binding domain"/>
    <property type="match status" value="1"/>
</dbReference>
<gene>
    <name evidence="7" type="ORF">LOC71_09805</name>
</gene>
<dbReference type="InterPro" id="IPR039425">
    <property type="entry name" value="RNA_pol_sigma-70-like"/>
</dbReference>
<dbReference type="InterPro" id="IPR013325">
    <property type="entry name" value="RNA_pol_sigma_r2"/>
</dbReference>
<dbReference type="SUPFAM" id="SSF88946">
    <property type="entry name" value="Sigma2 domain of RNA polymerase sigma factors"/>
    <property type="match status" value="1"/>
</dbReference>
<dbReference type="InterPro" id="IPR014331">
    <property type="entry name" value="RNA_pol_sigma70_ECF_RHOBA"/>
</dbReference>
<dbReference type="PANTHER" id="PTHR43133">
    <property type="entry name" value="RNA POLYMERASE ECF-TYPE SIGMA FACTO"/>
    <property type="match status" value="1"/>
</dbReference>
<evidence type="ECO:0000259" key="6">
    <source>
        <dbReference type="Pfam" id="PF08281"/>
    </source>
</evidence>
<dbReference type="InterPro" id="IPR007627">
    <property type="entry name" value="RNA_pol_sigma70_r2"/>
</dbReference>
<dbReference type="Gene3D" id="1.10.1740.10">
    <property type="match status" value="1"/>
</dbReference>
<dbReference type="EMBL" id="JAJKFW010000022">
    <property type="protein sequence ID" value="MCC9642568.1"/>
    <property type="molecule type" value="Genomic_DNA"/>
</dbReference>
<name>A0ABS8NIF1_9BACT</name>
<evidence type="ECO:0000256" key="4">
    <source>
        <dbReference type="ARBA" id="ARBA00023163"/>
    </source>
</evidence>
<evidence type="ECO:0000256" key="3">
    <source>
        <dbReference type="ARBA" id="ARBA00023082"/>
    </source>
</evidence>
<sequence length="180" mass="20734">MGSDQREMMQLIAAHQSRLRGFLRCMLVRSNDVDDLLQEVNLVLWEKADQFETGTDFWAWSSQIARFKVLNRIRAYSRDRLVFDESFVSELAEVASERTELFEERQEALEQCLRALPPAQRRMIDLRYIESKSAIAIAEQLQRPVGSVRQTLYRIRQSLLACIESKLPTEPQPSASGGPS</sequence>
<evidence type="ECO:0000256" key="1">
    <source>
        <dbReference type="ARBA" id="ARBA00010641"/>
    </source>
</evidence>
<keyword evidence="8" id="KW-1185">Reference proteome</keyword>
<evidence type="ECO:0000256" key="2">
    <source>
        <dbReference type="ARBA" id="ARBA00023015"/>
    </source>
</evidence>
<dbReference type="InterPro" id="IPR014284">
    <property type="entry name" value="RNA_pol_sigma-70_dom"/>
</dbReference>